<comment type="caution">
    <text evidence="1">The sequence shown here is derived from an EMBL/GenBank/DDBJ whole genome shotgun (WGS) entry which is preliminary data.</text>
</comment>
<reference evidence="1" key="1">
    <citation type="submission" date="2021-12" db="EMBL/GenBank/DDBJ databases">
        <authorList>
            <person name="Li Y."/>
        </authorList>
    </citation>
    <scope>NUCLEOTIDE SEQUENCE</scope>
    <source>
        <strain evidence="1">DKSPLA3</strain>
    </source>
</reference>
<dbReference type="PANTHER" id="PTHR37463">
    <property type="entry name" value="GSL3115 PROTEIN"/>
    <property type="match status" value="1"/>
</dbReference>
<gene>
    <name evidence="1" type="ORF">LRX75_02895</name>
</gene>
<keyword evidence="2" id="KW-1185">Reference proteome</keyword>
<dbReference type="Proteomes" id="UP001139089">
    <property type="component" value="Unassembled WGS sequence"/>
</dbReference>
<dbReference type="EMBL" id="JAJOZR010000001">
    <property type="protein sequence ID" value="MCD7107982.1"/>
    <property type="molecule type" value="Genomic_DNA"/>
</dbReference>
<proteinExistence type="predicted"/>
<name>A0A9X1SZ39_9HYPH</name>
<dbReference type="AlphaFoldDB" id="A0A9X1SZ39"/>
<dbReference type="InterPro" id="IPR017136">
    <property type="entry name" value="UCP037205"/>
</dbReference>
<sequence length="58" mass="6828">MKEPRYTKSNLPTKICAACGRPFAWRKKWVRDWENVKTCSERCKGDVRRKASTGPENR</sequence>
<accession>A0A9X1SZ39</accession>
<protein>
    <submittedName>
        <fullName evidence="1">DUF2256 domain-containing protein</fullName>
    </submittedName>
</protein>
<dbReference type="PANTHER" id="PTHR37463:SF1">
    <property type="entry name" value="DUF2256 DOMAIN-CONTAINING PROTEIN"/>
    <property type="match status" value="1"/>
</dbReference>
<evidence type="ECO:0000313" key="2">
    <source>
        <dbReference type="Proteomes" id="UP001139089"/>
    </source>
</evidence>
<dbReference type="Pfam" id="PF10013">
    <property type="entry name" value="DUF2256"/>
    <property type="match status" value="1"/>
</dbReference>
<organism evidence="1 2">
    <name type="scientific">Rhizobium quercicola</name>
    <dbReference type="NCBI Taxonomy" id="2901226"/>
    <lineage>
        <taxon>Bacteria</taxon>
        <taxon>Pseudomonadati</taxon>
        <taxon>Pseudomonadota</taxon>
        <taxon>Alphaproteobacteria</taxon>
        <taxon>Hyphomicrobiales</taxon>
        <taxon>Rhizobiaceae</taxon>
        <taxon>Rhizobium/Agrobacterium group</taxon>
        <taxon>Rhizobium</taxon>
    </lineage>
</organism>
<evidence type="ECO:0000313" key="1">
    <source>
        <dbReference type="EMBL" id="MCD7107982.1"/>
    </source>
</evidence>